<organism evidence="1 2">
    <name type="scientific">Acidovorax soli</name>
    <dbReference type="NCBI Taxonomy" id="592050"/>
    <lineage>
        <taxon>Bacteria</taxon>
        <taxon>Pseudomonadati</taxon>
        <taxon>Pseudomonadota</taxon>
        <taxon>Betaproteobacteria</taxon>
        <taxon>Burkholderiales</taxon>
        <taxon>Comamonadaceae</taxon>
        <taxon>Acidovorax</taxon>
    </lineage>
</organism>
<proteinExistence type="predicted"/>
<keyword evidence="2" id="KW-1185">Reference proteome</keyword>
<reference evidence="1 2" key="1">
    <citation type="submission" date="2020-08" db="EMBL/GenBank/DDBJ databases">
        <title>Functional genomics of gut bacteria from endangered species of beetles.</title>
        <authorList>
            <person name="Carlos-Shanley C."/>
        </authorList>
    </citation>
    <scope>NUCLEOTIDE SEQUENCE [LARGE SCALE GENOMIC DNA]</scope>
    <source>
        <strain evidence="1 2">S00198</strain>
    </source>
</reference>
<protein>
    <submittedName>
        <fullName evidence="1">Uncharacterized protein</fullName>
    </submittedName>
</protein>
<accession>A0A7X0U811</accession>
<sequence length="103" mass="11197">MLLALASPTLSAAGGAYPLDWGRSGEVLEYRSCGCADSCWVAEVKNRRTRQTLASLRCDCERLFSRVGARVPEVQRAPNCAAFEGVADKPGAIRQALEDMLQH</sequence>
<dbReference type="EMBL" id="JACHLK010000002">
    <property type="protein sequence ID" value="MBB6558631.1"/>
    <property type="molecule type" value="Genomic_DNA"/>
</dbReference>
<evidence type="ECO:0000313" key="1">
    <source>
        <dbReference type="EMBL" id="MBB6558631.1"/>
    </source>
</evidence>
<dbReference type="AlphaFoldDB" id="A0A7X0U811"/>
<evidence type="ECO:0000313" key="2">
    <source>
        <dbReference type="Proteomes" id="UP000575083"/>
    </source>
</evidence>
<gene>
    <name evidence="1" type="ORF">HNP48_001295</name>
</gene>
<dbReference type="Proteomes" id="UP000575083">
    <property type="component" value="Unassembled WGS sequence"/>
</dbReference>
<dbReference type="RefSeq" id="WP_260420118.1">
    <property type="nucleotide sequence ID" value="NZ_JACHLK010000002.1"/>
</dbReference>
<comment type="caution">
    <text evidence="1">The sequence shown here is derived from an EMBL/GenBank/DDBJ whole genome shotgun (WGS) entry which is preliminary data.</text>
</comment>
<name>A0A7X0U811_9BURK</name>